<feature type="compositionally biased region" description="Basic and acidic residues" evidence="1">
    <location>
        <begin position="193"/>
        <end position="203"/>
    </location>
</feature>
<dbReference type="VEuPathDB" id="FungiDB:PPTG_21404"/>
<name>W2IEM5_PHYNI</name>
<dbReference type="AlphaFoldDB" id="W2IEM5"/>
<sequence>MCSATGAARKPKLRDDKGRQTTTCSKNSLQALMRDSGLGAEALGSENVDGLSVCPRQATFAQILLGRTTERATTKTAQLCHRYLGRFLFLRLAQTRPRWTSCFAGSLSCHPLAETWQSRVVVPGFTSSRANTEHPRRKSLKQSLNDSFVCKFLIRFVLAICCDFNMTWYSLLQVVSPASIADTSGVRQFVDGAKRHSERRRGDIGPCTIPASQQAAQRGRHSPPSTASDSQNKLSVRIHDELSARVAVLPASR</sequence>
<reference evidence="2" key="1">
    <citation type="submission" date="2013-11" db="EMBL/GenBank/DDBJ databases">
        <title>The Genome Sequence of Phytophthora parasitica CJ05E6.</title>
        <authorList>
            <consortium name="The Broad Institute Genomics Platform"/>
            <person name="Russ C."/>
            <person name="Tyler B."/>
            <person name="Panabieres F."/>
            <person name="Shan W."/>
            <person name="Tripathy S."/>
            <person name="Grunwald N."/>
            <person name="Machado M."/>
            <person name="Johnson C.S."/>
            <person name="Arredondo F."/>
            <person name="Hong C."/>
            <person name="Coffey M."/>
            <person name="Young S.K."/>
            <person name="Zeng Q."/>
            <person name="Gargeya S."/>
            <person name="Fitzgerald M."/>
            <person name="Abouelleil A."/>
            <person name="Alvarado L."/>
            <person name="Chapman S.B."/>
            <person name="Gainer-Dewar J."/>
            <person name="Goldberg J."/>
            <person name="Griggs A."/>
            <person name="Gujja S."/>
            <person name="Hansen M."/>
            <person name="Howarth C."/>
            <person name="Imamovic A."/>
            <person name="Ireland A."/>
            <person name="Larimer J."/>
            <person name="McCowan C."/>
            <person name="Murphy C."/>
            <person name="Pearson M."/>
            <person name="Poon T.W."/>
            <person name="Priest M."/>
            <person name="Roberts A."/>
            <person name="Saif S."/>
            <person name="Shea T."/>
            <person name="Sykes S."/>
            <person name="Wortman J."/>
            <person name="Nusbaum C."/>
            <person name="Birren B."/>
        </authorList>
    </citation>
    <scope>NUCLEOTIDE SEQUENCE [LARGE SCALE GENOMIC DNA]</scope>
    <source>
        <strain evidence="2">CJ05E6</strain>
    </source>
</reference>
<feature type="compositionally biased region" description="Polar residues" evidence="1">
    <location>
        <begin position="223"/>
        <end position="234"/>
    </location>
</feature>
<dbReference type="Proteomes" id="UP000053864">
    <property type="component" value="Unassembled WGS sequence"/>
</dbReference>
<dbReference type="EMBL" id="KI674812">
    <property type="protein sequence ID" value="ETL32591.1"/>
    <property type="molecule type" value="Genomic_DNA"/>
</dbReference>
<gene>
    <name evidence="2" type="ORF">L916_14852</name>
</gene>
<organism evidence="2">
    <name type="scientific">Phytophthora nicotianae</name>
    <name type="common">Potato buckeye rot agent</name>
    <name type="synonym">Phytophthora parasitica</name>
    <dbReference type="NCBI Taxonomy" id="4792"/>
    <lineage>
        <taxon>Eukaryota</taxon>
        <taxon>Sar</taxon>
        <taxon>Stramenopiles</taxon>
        <taxon>Oomycota</taxon>
        <taxon>Peronosporomycetes</taxon>
        <taxon>Peronosporales</taxon>
        <taxon>Peronosporaceae</taxon>
        <taxon>Phytophthora</taxon>
    </lineage>
</organism>
<evidence type="ECO:0000256" key="1">
    <source>
        <dbReference type="SAM" id="MobiDB-lite"/>
    </source>
</evidence>
<feature type="region of interest" description="Disordered" evidence="1">
    <location>
        <begin position="1"/>
        <end position="21"/>
    </location>
</feature>
<evidence type="ECO:0000313" key="2">
    <source>
        <dbReference type="EMBL" id="ETL32591.1"/>
    </source>
</evidence>
<protein>
    <submittedName>
        <fullName evidence="2">Uncharacterized protein</fullName>
    </submittedName>
</protein>
<accession>W2IEM5</accession>
<feature type="region of interest" description="Disordered" evidence="1">
    <location>
        <begin position="193"/>
        <end position="234"/>
    </location>
</feature>
<proteinExistence type="predicted"/>